<keyword evidence="1" id="KW-0472">Membrane</keyword>
<keyword evidence="1" id="KW-1133">Transmembrane helix</keyword>
<dbReference type="KEGG" id="lhg:JMUB5056_1760"/>
<name>A0A510L8R6_9FUSO</name>
<sequence length="59" mass="6871">MKWIILIVTTALMQIETIRVKGHWIAGGNVVFPFLVAMLMRWCPRIIKDFKGGLWNTKK</sequence>
<reference evidence="2 3" key="1">
    <citation type="submission" date="2019-07" db="EMBL/GenBank/DDBJ databases">
        <title>Complete Genome Sequence of Leptotrichia hongkongensis Strain JMUB5056.</title>
        <authorList>
            <person name="Watanabe S."/>
            <person name="Cui L."/>
        </authorList>
    </citation>
    <scope>NUCLEOTIDE SEQUENCE [LARGE SCALE GENOMIC DNA]</scope>
    <source>
        <strain evidence="2 3">JMUB5056</strain>
    </source>
</reference>
<evidence type="ECO:0000256" key="1">
    <source>
        <dbReference type="SAM" id="Phobius"/>
    </source>
</evidence>
<organism evidence="2 3">
    <name type="scientific">Leptotrichia hongkongensis</name>
    <dbReference type="NCBI Taxonomy" id="554406"/>
    <lineage>
        <taxon>Bacteria</taxon>
        <taxon>Fusobacteriati</taxon>
        <taxon>Fusobacteriota</taxon>
        <taxon>Fusobacteriia</taxon>
        <taxon>Fusobacteriales</taxon>
        <taxon>Leptotrichiaceae</taxon>
        <taxon>Leptotrichia</taxon>
    </lineage>
</organism>
<dbReference type="Proteomes" id="UP000321561">
    <property type="component" value="Chromosome"/>
</dbReference>
<dbReference type="AlphaFoldDB" id="A0A510L8R6"/>
<accession>A0A510L8R6</accession>
<protein>
    <submittedName>
        <fullName evidence="2">Uncharacterized protein</fullName>
    </submittedName>
</protein>
<gene>
    <name evidence="2" type="ORF">JMUB5056_1760</name>
</gene>
<evidence type="ECO:0000313" key="2">
    <source>
        <dbReference type="EMBL" id="BBM60166.1"/>
    </source>
</evidence>
<dbReference type="OrthoDB" id="9795403at2"/>
<proteinExistence type="predicted"/>
<evidence type="ECO:0000313" key="3">
    <source>
        <dbReference type="Proteomes" id="UP000321561"/>
    </source>
</evidence>
<dbReference type="EMBL" id="AP019846">
    <property type="protein sequence ID" value="BBM60166.1"/>
    <property type="molecule type" value="Genomic_DNA"/>
</dbReference>
<feature type="transmembrane region" description="Helical" evidence="1">
    <location>
        <begin position="23"/>
        <end position="43"/>
    </location>
</feature>
<keyword evidence="1" id="KW-0812">Transmembrane</keyword>